<protein>
    <submittedName>
        <fullName evidence="2">Uncharacterized protein</fullName>
    </submittedName>
</protein>
<evidence type="ECO:0000313" key="3">
    <source>
        <dbReference type="EMBL" id="ROO91347.1"/>
    </source>
</evidence>
<organism evidence="2 4">
    <name type="scientific">Actinocorallia herbida</name>
    <dbReference type="NCBI Taxonomy" id="58109"/>
    <lineage>
        <taxon>Bacteria</taxon>
        <taxon>Bacillati</taxon>
        <taxon>Actinomycetota</taxon>
        <taxon>Actinomycetes</taxon>
        <taxon>Streptosporangiales</taxon>
        <taxon>Thermomonosporaceae</taxon>
        <taxon>Actinocorallia</taxon>
    </lineage>
</organism>
<reference evidence="2 4" key="1">
    <citation type="submission" date="2018-11" db="EMBL/GenBank/DDBJ databases">
        <title>Sequencing the genomes of 1000 actinobacteria strains.</title>
        <authorList>
            <person name="Klenk H.-P."/>
        </authorList>
    </citation>
    <scope>NUCLEOTIDE SEQUENCE [LARGE SCALE GENOMIC DNA]</scope>
    <source>
        <strain evidence="2 4">DSM 44254</strain>
    </source>
</reference>
<evidence type="ECO:0000313" key="2">
    <source>
        <dbReference type="EMBL" id="ROO82537.1"/>
    </source>
</evidence>
<evidence type="ECO:0000313" key="4">
    <source>
        <dbReference type="Proteomes" id="UP000272400"/>
    </source>
</evidence>
<feature type="region of interest" description="Disordered" evidence="1">
    <location>
        <begin position="1"/>
        <end position="27"/>
    </location>
</feature>
<dbReference type="EMBL" id="RJKE01000001">
    <property type="protein sequence ID" value="ROO82537.1"/>
    <property type="molecule type" value="Genomic_DNA"/>
</dbReference>
<proteinExistence type="predicted"/>
<gene>
    <name evidence="2" type="ORF">EDD29_0017</name>
    <name evidence="3" type="ORF">EDD29_9102</name>
</gene>
<accession>A0A3N1CMJ2</accession>
<name>A0A3N1CMJ2_9ACTN</name>
<dbReference type="AlphaFoldDB" id="A0A3N1CMJ2"/>
<comment type="caution">
    <text evidence="2">The sequence shown here is derived from an EMBL/GenBank/DDBJ whole genome shotgun (WGS) entry which is preliminary data.</text>
</comment>
<evidence type="ECO:0000256" key="1">
    <source>
        <dbReference type="SAM" id="MobiDB-lite"/>
    </source>
</evidence>
<sequence length="120" mass="13115">MTNHVLTWEHERMPRPATGETPRRGPFRIEDSVWKPAVERATGDGLTMTDVVKAHLALYGRELPEGAPEADPWTVINFVVQHTGLQLRPGLDLDAAADACAEFLRALGVRATVDEAGKSS</sequence>
<dbReference type="Proteomes" id="UP000272400">
    <property type="component" value="Unassembled WGS sequence"/>
</dbReference>
<keyword evidence="4" id="KW-1185">Reference proteome</keyword>
<dbReference type="EMBL" id="RJKE01000001">
    <property type="protein sequence ID" value="ROO91347.1"/>
    <property type="molecule type" value="Genomic_DNA"/>
</dbReference>